<proteinExistence type="predicted"/>
<evidence type="ECO:0000313" key="1">
    <source>
        <dbReference type="Proteomes" id="UP000887574"/>
    </source>
</evidence>
<keyword evidence="1" id="KW-1185">Reference proteome</keyword>
<reference evidence="2" key="1">
    <citation type="submission" date="2022-11" db="UniProtKB">
        <authorList>
            <consortium name="WormBaseParasite"/>
        </authorList>
    </citation>
    <scope>IDENTIFICATION</scope>
</reference>
<accession>A0A915D694</accession>
<dbReference type="AlphaFoldDB" id="A0A915D694"/>
<dbReference type="Proteomes" id="UP000887574">
    <property type="component" value="Unplaced"/>
</dbReference>
<evidence type="ECO:0000313" key="2">
    <source>
        <dbReference type="WBParaSite" id="jg1644"/>
    </source>
</evidence>
<protein>
    <submittedName>
        <fullName evidence="2">Uncharacterized protein</fullName>
    </submittedName>
</protein>
<organism evidence="1 2">
    <name type="scientific">Ditylenchus dipsaci</name>
    <dbReference type="NCBI Taxonomy" id="166011"/>
    <lineage>
        <taxon>Eukaryota</taxon>
        <taxon>Metazoa</taxon>
        <taxon>Ecdysozoa</taxon>
        <taxon>Nematoda</taxon>
        <taxon>Chromadorea</taxon>
        <taxon>Rhabditida</taxon>
        <taxon>Tylenchina</taxon>
        <taxon>Tylenchomorpha</taxon>
        <taxon>Sphaerularioidea</taxon>
        <taxon>Anguinidae</taxon>
        <taxon>Anguininae</taxon>
        <taxon>Ditylenchus</taxon>
    </lineage>
</organism>
<dbReference type="WBParaSite" id="jg1644">
    <property type="protein sequence ID" value="jg1644"/>
    <property type="gene ID" value="jg1644"/>
</dbReference>
<sequence length="132" mass="15213">MSPEVFSSSELRLGNHQPLRRTCDCVSAITTILTRTFKIYDSNSNKLGGKFLSVGFEQQVKNRIGSVRLSLFTSQCRKLLSSEQQGQYLGEAACEGNLDRFWQASFRYVVLQEIWPWSSSLLLMTRRRTRIR</sequence>
<name>A0A915D694_9BILA</name>